<dbReference type="InterPro" id="IPR001245">
    <property type="entry name" value="Ser-Thr/Tyr_kinase_cat_dom"/>
</dbReference>
<dbReference type="InterPro" id="IPR011009">
    <property type="entry name" value="Kinase-like_dom_sf"/>
</dbReference>
<dbReference type="Gene3D" id="1.10.510.10">
    <property type="entry name" value="Transferase(Phosphotransferase) domain 1"/>
    <property type="match status" value="1"/>
</dbReference>
<dbReference type="PANTHER" id="PTHR45756">
    <property type="entry name" value="PALMITOYLTRANSFERASE"/>
    <property type="match status" value="1"/>
</dbReference>
<evidence type="ECO:0000313" key="3">
    <source>
        <dbReference type="EMBL" id="EXX64308.1"/>
    </source>
</evidence>
<feature type="domain" description="Protein kinase" evidence="2">
    <location>
        <begin position="18"/>
        <end position="273"/>
    </location>
</feature>
<dbReference type="HOGENOM" id="CLU_013196_0_0_1"/>
<reference evidence="3 4" key="1">
    <citation type="submission" date="2014-02" db="EMBL/GenBank/DDBJ databases">
        <title>Single nucleus genome sequencing reveals high similarity among nuclei of an endomycorrhizal fungus.</title>
        <authorList>
            <person name="Lin K."/>
            <person name="Geurts R."/>
            <person name="Zhang Z."/>
            <person name="Limpens E."/>
            <person name="Saunders D.G."/>
            <person name="Mu D."/>
            <person name="Pang E."/>
            <person name="Cao H."/>
            <person name="Cha H."/>
            <person name="Lin T."/>
            <person name="Zhou Q."/>
            <person name="Shang Y."/>
            <person name="Li Y."/>
            <person name="Ivanov S."/>
            <person name="Sharma T."/>
            <person name="Velzen R.V."/>
            <person name="Ruijter N.D."/>
            <person name="Aanen D.K."/>
            <person name="Win J."/>
            <person name="Kamoun S."/>
            <person name="Bisseling T."/>
            <person name="Huang S."/>
        </authorList>
    </citation>
    <scope>NUCLEOTIDE SEQUENCE [LARGE SCALE GENOMIC DNA]</scope>
    <source>
        <strain evidence="4">DAOM197198w</strain>
    </source>
</reference>
<feature type="coiled-coil region" evidence="1">
    <location>
        <begin position="418"/>
        <end position="789"/>
    </location>
</feature>
<gene>
    <name evidence="3" type="ORF">RirG_143990</name>
</gene>
<proteinExistence type="predicted"/>
<dbReference type="PANTHER" id="PTHR45756:SF1">
    <property type="entry name" value="PROTEIN KINASE DOMAIN CONTAINING PROTEIN"/>
    <property type="match status" value="1"/>
</dbReference>
<dbReference type="Pfam" id="PF07714">
    <property type="entry name" value="PK_Tyr_Ser-Thr"/>
    <property type="match status" value="1"/>
</dbReference>
<dbReference type="InterPro" id="IPR053215">
    <property type="entry name" value="TKL_Ser/Thr_kinase"/>
</dbReference>
<keyword evidence="4" id="KW-1185">Reference proteome</keyword>
<dbReference type="GO" id="GO:0004672">
    <property type="term" value="F:protein kinase activity"/>
    <property type="evidence" value="ECO:0007669"/>
    <property type="project" value="InterPro"/>
</dbReference>
<name>A0A015MBX7_RHIIW</name>
<comment type="caution">
    <text evidence="3">The sequence shown here is derived from an EMBL/GenBank/DDBJ whole genome shotgun (WGS) entry which is preliminary data.</text>
</comment>
<sequence>MDQFISENKLEWIPYDKFQNIEYLEKGGFGTIYYAMCNSYNVILKSFNYLNNSDERLNEFLNEWKIIDSERIIRIYGFTKNPDASNYILIMQYTNKGNIRGCLSEITKNWKLRLLNLYKINTGLNKIHEKGLIHYNLHDGNILCNEYQNDVYGIFISDYLGLYQLAKSFLKENNIYGIIPFMAPEILKGQSYTQASDIYSFSMIMWEFTSGIPPFSDKAHDLQLALGICKGERPEIIENTPQCYVDLMKKCWDEDPLKRPSSEEVLNIFTSWVFYSEEVSDELKSNIMEFINAPIEHNNLTVEPHPKACYTSHLLDFTSKELNEILEESQELSSFELKQDVDAEQKLPEFINAPIGHNNLTIEPHPKACYTSHLLDFTGKELNENLEESQELSSFELKQDVDAEQELLELEKIAETYYQNFQNELKEKQLAYQNIQMELTNLQEKNSQFEQNNQSLRLNMTVQIKEFAKKLNTLQTQITYLQNEKQTLAGNLTEQLKQISQLNQENNNLQNQLTQSEANIQELKSQQDQIEEENLKLENELVDLQQRNFKFEQDNQNLRLKSAVQIKEFAEKENIFQTQIINLQNEKQNLAGNLTEQLEQNKLTNQQVQIQISQLEQEKIDLQEKLTQTEVKIQELKSHKEGLIKQKEQLENRLNQSQVNYEQIEQEKTKLQSMVKDLSQDQKLKVKLEKEIAQLEQKLISEKQIKMQLTQALQIKEGKINELEQSLINLDQKRIKQLKDKEKELNKVKGELVNKLTSGENTKKIHKEKEAKQKELVELQQELSRTSTSYDANRKKQVLNQVNDFLKAKEDFLTLREEAIKKLQRCFDCLDNSINKDSNSTSSTRVMKTSESIDKYTKEFQNILVKYNDESLWLNKNYYSLKKIVQENKELEVSIMIENILKLNSFNLDKYNIFKFATNSQEGTTIQLNSNMMAEDINSLRKNLDELKLELKQEKEGLKI</sequence>
<dbReference type="PROSITE" id="PS50011">
    <property type="entry name" value="PROTEIN_KINASE_DOM"/>
    <property type="match status" value="1"/>
</dbReference>
<organism evidence="3 4">
    <name type="scientific">Rhizophagus irregularis (strain DAOM 197198w)</name>
    <name type="common">Glomus intraradices</name>
    <dbReference type="NCBI Taxonomy" id="1432141"/>
    <lineage>
        <taxon>Eukaryota</taxon>
        <taxon>Fungi</taxon>
        <taxon>Fungi incertae sedis</taxon>
        <taxon>Mucoromycota</taxon>
        <taxon>Glomeromycotina</taxon>
        <taxon>Glomeromycetes</taxon>
        <taxon>Glomerales</taxon>
        <taxon>Glomeraceae</taxon>
        <taxon>Rhizophagus</taxon>
    </lineage>
</organism>
<dbReference type="SUPFAM" id="SSF56112">
    <property type="entry name" value="Protein kinase-like (PK-like)"/>
    <property type="match status" value="1"/>
</dbReference>
<evidence type="ECO:0000256" key="1">
    <source>
        <dbReference type="SAM" id="Coils"/>
    </source>
</evidence>
<dbReference type="GO" id="GO:0005524">
    <property type="term" value="F:ATP binding"/>
    <property type="evidence" value="ECO:0007669"/>
    <property type="project" value="InterPro"/>
</dbReference>
<dbReference type="Proteomes" id="UP000022910">
    <property type="component" value="Unassembled WGS sequence"/>
</dbReference>
<feature type="coiled-coil region" evidence="1">
    <location>
        <begin position="930"/>
        <end position="957"/>
    </location>
</feature>
<accession>A0A015MBX7</accession>
<evidence type="ECO:0000313" key="4">
    <source>
        <dbReference type="Proteomes" id="UP000022910"/>
    </source>
</evidence>
<dbReference type="OrthoDB" id="2411306at2759"/>
<evidence type="ECO:0000259" key="2">
    <source>
        <dbReference type="PROSITE" id="PS50011"/>
    </source>
</evidence>
<keyword evidence="1" id="KW-0175">Coiled coil</keyword>
<protein>
    <submittedName>
        <fullName evidence="3">Kic1p</fullName>
    </submittedName>
</protein>
<dbReference type="AlphaFoldDB" id="A0A015MBX7"/>
<dbReference type="STRING" id="1432141.A0A015MBX7"/>
<dbReference type="EMBL" id="JEMT01023505">
    <property type="protein sequence ID" value="EXX64308.1"/>
    <property type="molecule type" value="Genomic_DNA"/>
</dbReference>
<dbReference type="InterPro" id="IPR000719">
    <property type="entry name" value="Prot_kinase_dom"/>
</dbReference>